<proteinExistence type="predicted"/>
<keyword evidence="4 5" id="KW-0472">Membrane</keyword>
<dbReference type="Proteomes" id="UP000322915">
    <property type="component" value="Unassembled WGS sequence"/>
</dbReference>
<keyword evidence="8" id="KW-0378">Hydrolase</keyword>
<dbReference type="InterPro" id="IPR022764">
    <property type="entry name" value="Peptidase_S54_rhomboid_dom"/>
</dbReference>
<name>A0A833ANK4_9GAMM</name>
<comment type="caution">
    <text evidence="8">The sequence shown here is derived from an EMBL/GenBank/DDBJ whole genome shotgun (WGS) entry which is preliminary data.</text>
</comment>
<keyword evidence="3 5" id="KW-1133">Transmembrane helix</keyword>
<organism evidence="8 10">
    <name type="scientific">Pseudoalteromonas fuliginea</name>
    <dbReference type="NCBI Taxonomy" id="1872678"/>
    <lineage>
        <taxon>Bacteria</taxon>
        <taxon>Pseudomonadati</taxon>
        <taxon>Pseudomonadota</taxon>
        <taxon>Gammaproteobacteria</taxon>
        <taxon>Alteromonadales</taxon>
        <taxon>Pseudoalteromonadaceae</taxon>
        <taxon>Pseudoalteromonas</taxon>
    </lineage>
</organism>
<feature type="transmembrane region" description="Helical" evidence="5">
    <location>
        <begin position="95"/>
        <end position="113"/>
    </location>
</feature>
<dbReference type="Pfam" id="PF01694">
    <property type="entry name" value="Rhomboid"/>
    <property type="match status" value="1"/>
</dbReference>
<evidence type="ECO:0000313" key="10">
    <source>
        <dbReference type="Proteomes" id="UP000324162"/>
    </source>
</evidence>
<dbReference type="AlphaFoldDB" id="A0A833ANK4"/>
<dbReference type="SUPFAM" id="SSF144091">
    <property type="entry name" value="Rhomboid-like"/>
    <property type="match status" value="1"/>
</dbReference>
<dbReference type="EMBL" id="SEUK01000048">
    <property type="protein sequence ID" value="KAA1160636.1"/>
    <property type="molecule type" value="Genomic_DNA"/>
</dbReference>
<dbReference type="EC" id="3.4.21.-" evidence="8"/>
<evidence type="ECO:0000313" key="7">
    <source>
        <dbReference type="EMBL" id="KAA1160312.1"/>
    </source>
</evidence>
<evidence type="ECO:0000256" key="3">
    <source>
        <dbReference type="ARBA" id="ARBA00022989"/>
    </source>
</evidence>
<evidence type="ECO:0000256" key="1">
    <source>
        <dbReference type="ARBA" id="ARBA00004141"/>
    </source>
</evidence>
<protein>
    <submittedName>
        <fullName evidence="8">Rhombosortase</fullName>
        <ecNumber evidence="8">3.4.21.-</ecNumber>
    </submittedName>
</protein>
<feature type="transmembrane region" description="Helical" evidence="5">
    <location>
        <begin position="119"/>
        <end position="136"/>
    </location>
</feature>
<dbReference type="Proteomes" id="UP000324162">
    <property type="component" value="Unassembled WGS sequence"/>
</dbReference>
<dbReference type="Gene3D" id="1.20.1540.10">
    <property type="entry name" value="Rhomboid-like"/>
    <property type="match status" value="1"/>
</dbReference>
<reference evidence="9 10" key="1">
    <citation type="submission" date="2019-01" db="EMBL/GenBank/DDBJ databases">
        <title>Genome sequences of marine Pseudoalteromonas species.</title>
        <authorList>
            <person name="Boraston A.B."/>
            <person name="Hehemann J.-H."/>
            <person name="Vickers C.J."/>
            <person name="Salama-Alber O."/>
            <person name="Abe K."/>
            <person name="Hettle A.J."/>
        </authorList>
    </citation>
    <scope>NUCLEOTIDE SEQUENCE [LARGE SCALE GENOMIC DNA]</scope>
    <source>
        <strain evidence="8 10">PS42</strain>
        <strain evidence="7 9">PS47</strain>
    </source>
</reference>
<feature type="transmembrane region" description="Helical" evidence="5">
    <location>
        <begin position="141"/>
        <end position="159"/>
    </location>
</feature>
<evidence type="ECO:0000256" key="2">
    <source>
        <dbReference type="ARBA" id="ARBA00022692"/>
    </source>
</evidence>
<comment type="subcellular location">
    <subcellularLocation>
        <location evidence="1">Membrane</location>
        <topology evidence="1">Multi-pass membrane protein</topology>
    </subcellularLocation>
</comment>
<evidence type="ECO:0000313" key="9">
    <source>
        <dbReference type="Proteomes" id="UP000322915"/>
    </source>
</evidence>
<dbReference type="EMBL" id="SEUJ01000061">
    <property type="protein sequence ID" value="KAA1160312.1"/>
    <property type="molecule type" value="Genomic_DNA"/>
</dbReference>
<sequence>MQKFILKNYNKMLNLPIQPRYILPPIILLLFSTIFAAFDLNNLLEFNRELINQGELWRIFSSQFVHANWAHMGLNASGVLLIWLLHGEYTSPTRYAVNISALALWCGLGVYWFCPSIHIYTGLSALLHGVIIWGAVKDITVGLKSGYLLFIGVWIKIAFEQFSGPNADIGKLINSTVAIDAHLIGVIGGTLLAIPLIIELFKKNFKNKK</sequence>
<dbReference type="GO" id="GO:0004252">
    <property type="term" value="F:serine-type endopeptidase activity"/>
    <property type="evidence" value="ECO:0007669"/>
    <property type="project" value="InterPro"/>
</dbReference>
<evidence type="ECO:0000313" key="8">
    <source>
        <dbReference type="EMBL" id="KAA1160636.1"/>
    </source>
</evidence>
<feature type="transmembrane region" description="Helical" evidence="5">
    <location>
        <begin position="21"/>
        <end position="44"/>
    </location>
</feature>
<evidence type="ECO:0000256" key="4">
    <source>
        <dbReference type="ARBA" id="ARBA00023136"/>
    </source>
</evidence>
<evidence type="ECO:0000256" key="5">
    <source>
        <dbReference type="SAM" id="Phobius"/>
    </source>
</evidence>
<keyword evidence="2 5" id="KW-0812">Transmembrane</keyword>
<feature type="transmembrane region" description="Helical" evidence="5">
    <location>
        <begin position="64"/>
        <end position="83"/>
    </location>
</feature>
<evidence type="ECO:0000259" key="6">
    <source>
        <dbReference type="Pfam" id="PF01694"/>
    </source>
</evidence>
<feature type="domain" description="Peptidase S54 rhomboid" evidence="6">
    <location>
        <begin position="54"/>
        <end position="196"/>
    </location>
</feature>
<dbReference type="InterPro" id="IPR035952">
    <property type="entry name" value="Rhomboid-like_sf"/>
</dbReference>
<dbReference type="InterPro" id="IPR023826">
    <property type="entry name" value="Rhom-like_SP_proteobac"/>
</dbReference>
<dbReference type="GO" id="GO:0016020">
    <property type="term" value="C:membrane"/>
    <property type="evidence" value="ECO:0007669"/>
    <property type="project" value="UniProtKB-SubCell"/>
</dbReference>
<dbReference type="NCBIfam" id="TIGR03902">
    <property type="entry name" value="rhom_GG_sort"/>
    <property type="match status" value="1"/>
</dbReference>
<dbReference type="RefSeq" id="WP_149605291.1">
    <property type="nucleotide sequence ID" value="NZ_JBBMQV010000024.1"/>
</dbReference>
<feature type="transmembrane region" description="Helical" evidence="5">
    <location>
        <begin position="179"/>
        <end position="201"/>
    </location>
</feature>
<accession>A0A833ANK4</accession>
<gene>
    <name evidence="8" type="primary">rrtA</name>
    <name evidence="8" type="ORF">EU508_09270</name>
    <name evidence="7" type="ORF">EU509_05985</name>
</gene>
<keyword evidence="9" id="KW-1185">Reference proteome</keyword>